<dbReference type="GO" id="GO:0016887">
    <property type="term" value="F:ATP hydrolysis activity"/>
    <property type="evidence" value="ECO:0007669"/>
    <property type="project" value="InterPro"/>
</dbReference>
<evidence type="ECO:0000259" key="5">
    <source>
        <dbReference type="PROSITE" id="PS50893"/>
    </source>
</evidence>
<dbReference type="OrthoDB" id="273392at2"/>
<dbReference type="PROSITE" id="PS50893">
    <property type="entry name" value="ABC_TRANSPORTER_2"/>
    <property type="match status" value="1"/>
</dbReference>
<dbReference type="AlphaFoldDB" id="A0A517NK96"/>
<dbReference type="EMBL" id="CP036525">
    <property type="protein sequence ID" value="QDT07562.1"/>
    <property type="molecule type" value="Genomic_DNA"/>
</dbReference>
<organism evidence="6 7">
    <name type="scientific">Rubripirellula lacrimiformis</name>
    <dbReference type="NCBI Taxonomy" id="1930273"/>
    <lineage>
        <taxon>Bacteria</taxon>
        <taxon>Pseudomonadati</taxon>
        <taxon>Planctomycetota</taxon>
        <taxon>Planctomycetia</taxon>
        <taxon>Pirellulales</taxon>
        <taxon>Pirellulaceae</taxon>
        <taxon>Rubripirellula</taxon>
    </lineage>
</organism>
<dbReference type="PANTHER" id="PTHR24220:SF86">
    <property type="entry name" value="ABC TRANSPORTER ABCH.1"/>
    <property type="match status" value="1"/>
</dbReference>
<dbReference type="PROSITE" id="PS00211">
    <property type="entry name" value="ABC_TRANSPORTER_1"/>
    <property type="match status" value="1"/>
</dbReference>
<dbReference type="GO" id="GO:0022857">
    <property type="term" value="F:transmembrane transporter activity"/>
    <property type="evidence" value="ECO:0007669"/>
    <property type="project" value="TreeGrafter"/>
</dbReference>
<dbReference type="Gene3D" id="3.40.50.300">
    <property type="entry name" value="P-loop containing nucleotide triphosphate hydrolases"/>
    <property type="match status" value="1"/>
</dbReference>
<dbReference type="GO" id="GO:0005886">
    <property type="term" value="C:plasma membrane"/>
    <property type="evidence" value="ECO:0007669"/>
    <property type="project" value="TreeGrafter"/>
</dbReference>
<dbReference type="GO" id="GO:0005524">
    <property type="term" value="F:ATP binding"/>
    <property type="evidence" value="ECO:0007669"/>
    <property type="project" value="UniProtKB-KW"/>
</dbReference>
<dbReference type="FunFam" id="3.40.50.300:FF:000032">
    <property type="entry name" value="Export ABC transporter ATP-binding protein"/>
    <property type="match status" value="1"/>
</dbReference>
<keyword evidence="2" id="KW-0547">Nucleotide-binding</keyword>
<protein>
    <submittedName>
        <fullName evidence="6">Putative ABC transporter ATP-binding protein/MT1014</fullName>
    </submittedName>
</protein>
<dbReference type="InterPro" id="IPR003593">
    <property type="entry name" value="AAA+_ATPase"/>
</dbReference>
<dbReference type="InterPro" id="IPR017871">
    <property type="entry name" value="ABC_transporter-like_CS"/>
</dbReference>
<dbReference type="InterPro" id="IPR003439">
    <property type="entry name" value="ABC_transporter-like_ATP-bd"/>
</dbReference>
<dbReference type="RefSeq" id="WP_145175698.1">
    <property type="nucleotide sequence ID" value="NZ_CP036525.1"/>
</dbReference>
<dbReference type="InterPro" id="IPR015854">
    <property type="entry name" value="ABC_transpr_LolD-like"/>
</dbReference>
<dbReference type="InterPro" id="IPR027417">
    <property type="entry name" value="P-loop_NTPase"/>
</dbReference>
<dbReference type="PANTHER" id="PTHR24220">
    <property type="entry name" value="IMPORT ATP-BINDING PROTEIN"/>
    <property type="match status" value="1"/>
</dbReference>
<proteinExistence type="inferred from homology"/>
<name>A0A517NK96_9BACT</name>
<feature type="domain" description="ABC transporter" evidence="5">
    <location>
        <begin position="7"/>
        <end position="245"/>
    </location>
</feature>
<dbReference type="GO" id="GO:0098796">
    <property type="term" value="C:membrane protein complex"/>
    <property type="evidence" value="ECO:0007669"/>
    <property type="project" value="UniProtKB-ARBA"/>
</dbReference>
<keyword evidence="3 6" id="KW-0067">ATP-binding</keyword>
<accession>A0A517NK96</accession>
<evidence type="ECO:0000313" key="6">
    <source>
        <dbReference type="EMBL" id="QDT07562.1"/>
    </source>
</evidence>
<keyword evidence="7" id="KW-1185">Reference proteome</keyword>
<sequence>MHAAHIMTVQNVTKTFSQGSRHVHALRDVSLNIDEGSFVAIMGASGSGKSTLLHLMSGLTRPTAGAIIVDGYDLSELSDRELTHFRRQQIGLVFQAFNLVPSLNATDNILFPLFAAGTPIDDSTDLTDIASRLGIEDRLSHRPDSLSGGEQQRVAIARSLITNPAIIFADEPTGSLDSVTGQSICKLLRELCDQQNRTIVVVTHEPSVAIWADEVVVLKDGQIVEQFPTNRHQDSQSLASHYQAVISGNETAIVQPA</sequence>
<dbReference type="InterPro" id="IPR017911">
    <property type="entry name" value="MacB-like_ATP-bd"/>
</dbReference>
<evidence type="ECO:0000256" key="3">
    <source>
        <dbReference type="ARBA" id="ARBA00022840"/>
    </source>
</evidence>
<gene>
    <name evidence="6" type="ORF">K227x_59900</name>
</gene>
<reference evidence="6 7" key="1">
    <citation type="submission" date="2019-02" db="EMBL/GenBank/DDBJ databases">
        <title>Deep-cultivation of Planctomycetes and their phenomic and genomic characterization uncovers novel biology.</title>
        <authorList>
            <person name="Wiegand S."/>
            <person name="Jogler M."/>
            <person name="Boedeker C."/>
            <person name="Pinto D."/>
            <person name="Vollmers J."/>
            <person name="Rivas-Marin E."/>
            <person name="Kohn T."/>
            <person name="Peeters S.H."/>
            <person name="Heuer A."/>
            <person name="Rast P."/>
            <person name="Oberbeckmann S."/>
            <person name="Bunk B."/>
            <person name="Jeske O."/>
            <person name="Meyerdierks A."/>
            <person name="Storesund J.E."/>
            <person name="Kallscheuer N."/>
            <person name="Luecker S."/>
            <person name="Lage O.M."/>
            <person name="Pohl T."/>
            <person name="Merkel B.J."/>
            <person name="Hornburger P."/>
            <person name="Mueller R.-W."/>
            <person name="Bruemmer F."/>
            <person name="Labrenz M."/>
            <person name="Spormann A.M."/>
            <person name="Op den Camp H."/>
            <person name="Overmann J."/>
            <person name="Amann R."/>
            <person name="Jetten M.S.M."/>
            <person name="Mascher T."/>
            <person name="Medema M.H."/>
            <person name="Devos D.P."/>
            <person name="Kaster A.-K."/>
            <person name="Ovreas L."/>
            <person name="Rohde M."/>
            <person name="Galperin M.Y."/>
            <person name="Jogler C."/>
        </authorList>
    </citation>
    <scope>NUCLEOTIDE SEQUENCE [LARGE SCALE GENOMIC DNA]</scope>
    <source>
        <strain evidence="6 7">K22_7</strain>
    </source>
</reference>
<dbReference type="Pfam" id="PF00005">
    <property type="entry name" value="ABC_tran"/>
    <property type="match status" value="1"/>
</dbReference>
<evidence type="ECO:0000256" key="4">
    <source>
        <dbReference type="ARBA" id="ARBA00038388"/>
    </source>
</evidence>
<evidence type="ECO:0000256" key="1">
    <source>
        <dbReference type="ARBA" id="ARBA00022448"/>
    </source>
</evidence>
<dbReference type="Proteomes" id="UP000318538">
    <property type="component" value="Chromosome"/>
</dbReference>
<dbReference type="SUPFAM" id="SSF52540">
    <property type="entry name" value="P-loop containing nucleoside triphosphate hydrolases"/>
    <property type="match status" value="1"/>
</dbReference>
<evidence type="ECO:0000256" key="2">
    <source>
        <dbReference type="ARBA" id="ARBA00022741"/>
    </source>
</evidence>
<keyword evidence="1" id="KW-0813">Transport</keyword>
<evidence type="ECO:0000313" key="7">
    <source>
        <dbReference type="Proteomes" id="UP000318538"/>
    </source>
</evidence>
<comment type="similarity">
    <text evidence="4">Belongs to the ABC transporter superfamily. Macrolide exporter (TC 3.A.1.122) family.</text>
</comment>
<dbReference type="CDD" id="cd03255">
    <property type="entry name" value="ABC_MJ0796_LolCDE_FtsE"/>
    <property type="match status" value="1"/>
</dbReference>
<dbReference type="SMART" id="SM00382">
    <property type="entry name" value="AAA"/>
    <property type="match status" value="1"/>
</dbReference>
<dbReference type="KEGG" id="rlc:K227x_59900"/>